<evidence type="ECO:0000313" key="8">
    <source>
        <dbReference type="EMBL" id="KAJ9595503.1"/>
    </source>
</evidence>
<dbReference type="GO" id="GO:0030672">
    <property type="term" value="C:synaptic vesicle membrane"/>
    <property type="evidence" value="ECO:0007669"/>
    <property type="project" value="TreeGrafter"/>
</dbReference>
<dbReference type="PANTHER" id="PTHR31634:SF2">
    <property type="entry name" value="BLOC-1-RELATED COMPLEX SUBUNIT 5"/>
    <property type="match status" value="1"/>
</dbReference>
<evidence type="ECO:0000256" key="5">
    <source>
        <dbReference type="ARBA" id="ARBA00023228"/>
    </source>
</evidence>
<dbReference type="AlphaFoldDB" id="A0AAD8AAM0"/>
<gene>
    <name evidence="8" type="ORF">L9F63_013325</name>
</gene>
<sequence>IKNMGSEHSSQQGPGSGTGRTNLHRGKSAPERDSTPEGEGVRPGSISPGPSICSDSDLPYISYTVNRPIGDSPKLPHKHGGHLQRGKSLGSSSSRKSGGVIPKRQFSIVNKSSAHNIVVVKPAANTEATDKDPDLLRLQSVPMFLPIMRGTLNLPAVRDPEVLERLDPNGLLSLCLRYQQHLALCSDLVASEQAQLGHKVRDVDFEISRLMTAMTDRQKKYAKYAEKLGKVHELSHQLNRCHMVLNQTLESMETLNNMLPVEDRLEPFVWTTG</sequence>
<feature type="compositionally biased region" description="Low complexity" evidence="7">
    <location>
        <begin position="44"/>
        <end position="57"/>
    </location>
</feature>
<dbReference type="CDD" id="cd22789">
    <property type="entry name" value="BORCS5-like"/>
    <property type="match status" value="1"/>
</dbReference>
<feature type="compositionally biased region" description="Basic residues" evidence="7">
    <location>
        <begin position="75"/>
        <end position="85"/>
    </location>
</feature>
<evidence type="ECO:0000256" key="6">
    <source>
        <dbReference type="ARBA" id="ARBA00023288"/>
    </source>
</evidence>
<comment type="similarity">
    <text evidence="2">Belongs to the BORCS5 family.</text>
</comment>
<keyword evidence="6" id="KW-0449">Lipoprotein</keyword>
<keyword evidence="4" id="KW-0472">Membrane</keyword>
<evidence type="ECO:0000256" key="2">
    <source>
        <dbReference type="ARBA" id="ARBA00010235"/>
    </source>
</evidence>
<dbReference type="EMBL" id="JASPKZ010002333">
    <property type="protein sequence ID" value="KAJ9595503.1"/>
    <property type="molecule type" value="Genomic_DNA"/>
</dbReference>
<dbReference type="GO" id="GO:0099078">
    <property type="term" value="C:BORC complex"/>
    <property type="evidence" value="ECO:0007669"/>
    <property type="project" value="TreeGrafter"/>
</dbReference>
<evidence type="ECO:0000256" key="1">
    <source>
        <dbReference type="ARBA" id="ARBA00004122"/>
    </source>
</evidence>
<evidence type="ECO:0000313" key="9">
    <source>
        <dbReference type="Proteomes" id="UP001233999"/>
    </source>
</evidence>
<dbReference type="GO" id="GO:0072384">
    <property type="term" value="P:organelle transport along microtubule"/>
    <property type="evidence" value="ECO:0007669"/>
    <property type="project" value="TreeGrafter"/>
</dbReference>
<feature type="non-terminal residue" evidence="8">
    <location>
        <position position="1"/>
    </location>
</feature>
<evidence type="ECO:0000256" key="4">
    <source>
        <dbReference type="ARBA" id="ARBA00023136"/>
    </source>
</evidence>
<dbReference type="PANTHER" id="PTHR31634">
    <property type="entry name" value="BLOC-1-RELATED COMPLEX SUBUNIT 5"/>
    <property type="match status" value="1"/>
</dbReference>
<feature type="region of interest" description="Disordered" evidence="7">
    <location>
        <begin position="1"/>
        <end position="102"/>
    </location>
</feature>
<feature type="compositionally biased region" description="Low complexity" evidence="7">
    <location>
        <begin position="86"/>
        <end position="99"/>
    </location>
</feature>
<feature type="compositionally biased region" description="Polar residues" evidence="7">
    <location>
        <begin position="1"/>
        <end position="13"/>
    </location>
</feature>
<keyword evidence="5" id="KW-0458">Lysosome</keyword>
<reference evidence="8" key="2">
    <citation type="submission" date="2023-05" db="EMBL/GenBank/DDBJ databases">
        <authorList>
            <person name="Fouks B."/>
        </authorList>
    </citation>
    <scope>NUCLEOTIDE SEQUENCE</scope>
    <source>
        <strain evidence="8">Stay&amp;Tobe</strain>
        <tissue evidence="8">Testes</tissue>
    </source>
</reference>
<protein>
    <recommendedName>
        <fullName evidence="3">BLOC-1-related complex subunit 5</fullName>
    </recommendedName>
</protein>
<dbReference type="InterPro" id="IPR018780">
    <property type="entry name" value="TBORCS5"/>
</dbReference>
<keyword evidence="9" id="KW-1185">Reference proteome</keyword>
<organism evidence="8 9">
    <name type="scientific">Diploptera punctata</name>
    <name type="common">Pacific beetle cockroach</name>
    <dbReference type="NCBI Taxonomy" id="6984"/>
    <lineage>
        <taxon>Eukaryota</taxon>
        <taxon>Metazoa</taxon>
        <taxon>Ecdysozoa</taxon>
        <taxon>Arthropoda</taxon>
        <taxon>Hexapoda</taxon>
        <taxon>Insecta</taxon>
        <taxon>Pterygota</taxon>
        <taxon>Neoptera</taxon>
        <taxon>Polyneoptera</taxon>
        <taxon>Dictyoptera</taxon>
        <taxon>Blattodea</taxon>
        <taxon>Blaberoidea</taxon>
        <taxon>Blaberidae</taxon>
        <taxon>Diplopterinae</taxon>
        <taxon>Diploptera</taxon>
    </lineage>
</organism>
<name>A0AAD8AAM0_DIPPU</name>
<dbReference type="Proteomes" id="UP001233999">
    <property type="component" value="Unassembled WGS sequence"/>
</dbReference>
<evidence type="ECO:0000256" key="7">
    <source>
        <dbReference type="SAM" id="MobiDB-lite"/>
    </source>
</evidence>
<dbReference type="Pfam" id="PF10158">
    <property type="entry name" value="LOH1CR12"/>
    <property type="match status" value="1"/>
</dbReference>
<dbReference type="GO" id="GO:0032418">
    <property type="term" value="P:lysosome localization"/>
    <property type="evidence" value="ECO:0007669"/>
    <property type="project" value="InterPro"/>
</dbReference>
<comment type="caution">
    <text evidence="8">The sequence shown here is derived from an EMBL/GenBank/DDBJ whole genome shotgun (WGS) entry which is preliminary data.</text>
</comment>
<accession>A0AAD8AAM0</accession>
<dbReference type="GO" id="GO:1903744">
    <property type="term" value="P:positive regulation of anterograde synaptic vesicle transport"/>
    <property type="evidence" value="ECO:0007669"/>
    <property type="project" value="TreeGrafter"/>
</dbReference>
<evidence type="ECO:0000256" key="3">
    <source>
        <dbReference type="ARBA" id="ARBA00022300"/>
    </source>
</evidence>
<reference evidence="8" key="1">
    <citation type="journal article" date="2023" name="IScience">
        <title>Live-bearing cockroach genome reveals convergent evolutionary mechanisms linked to viviparity in insects and beyond.</title>
        <authorList>
            <person name="Fouks B."/>
            <person name="Harrison M.C."/>
            <person name="Mikhailova A.A."/>
            <person name="Marchal E."/>
            <person name="English S."/>
            <person name="Carruthers M."/>
            <person name="Jennings E.C."/>
            <person name="Chiamaka E.L."/>
            <person name="Frigard R.A."/>
            <person name="Pippel M."/>
            <person name="Attardo G.M."/>
            <person name="Benoit J.B."/>
            <person name="Bornberg-Bauer E."/>
            <person name="Tobe S.S."/>
        </authorList>
    </citation>
    <scope>NUCLEOTIDE SEQUENCE</scope>
    <source>
        <strain evidence="8">Stay&amp;Tobe</strain>
    </source>
</reference>
<dbReference type="GO" id="GO:0098574">
    <property type="term" value="C:cytoplasmic side of lysosomal membrane"/>
    <property type="evidence" value="ECO:0007669"/>
    <property type="project" value="TreeGrafter"/>
</dbReference>
<proteinExistence type="inferred from homology"/>
<comment type="subcellular location">
    <subcellularLocation>
        <location evidence="1">Lysosome membrane</location>
        <topology evidence="1">Lipid-anchor</topology>
        <orientation evidence="1">Cytoplasmic side</orientation>
    </subcellularLocation>
</comment>